<name>A0A4U0NBU0_9SPHI</name>
<gene>
    <name evidence="2" type="ORF">FAZ15_20140</name>
</gene>
<dbReference type="EMBL" id="SUME01000011">
    <property type="protein sequence ID" value="TJZ51431.1"/>
    <property type="molecule type" value="Genomic_DNA"/>
</dbReference>
<dbReference type="InterPro" id="IPR029056">
    <property type="entry name" value="Ribokinase-like"/>
</dbReference>
<dbReference type="GO" id="GO:0016836">
    <property type="term" value="F:hydro-lyase activity"/>
    <property type="evidence" value="ECO:0007669"/>
    <property type="project" value="InterPro"/>
</dbReference>
<dbReference type="OrthoDB" id="9806925at2"/>
<comment type="caution">
    <text evidence="2">The sequence shown here is derived from an EMBL/GenBank/DDBJ whole genome shotgun (WGS) entry which is preliminary data.</text>
</comment>
<keyword evidence="3" id="KW-1185">Reference proteome</keyword>
<dbReference type="AlphaFoldDB" id="A0A4U0NBU0"/>
<feature type="domain" description="YjeF C-terminal" evidence="1">
    <location>
        <begin position="1"/>
        <end position="67"/>
    </location>
</feature>
<dbReference type="InterPro" id="IPR000631">
    <property type="entry name" value="CARKD"/>
</dbReference>
<organism evidence="2 3">
    <name type="scientific">Sphingobacterium olei</name>
    <dbReference type="NCBI Taxonomy" id="2571155"/>
    <lineage>
        <taxon>Bacteria</taxon>
        <taxon>Pseudomonadati</taxon>
        <taxon>Bacteroidota</taxon>
        <taxon>Sphingobacteriia</taxon>
        <taxon>Sphingobacteriales</taxon>
        <taxon>Sphingobacteriaceae</taxon>
        <taxon>Sphingobacterium</taxon>
    </lineage>
</organism>
<evidence type="ECO:0000313" key="2">
    <source>
        <dbReference type="EMBL" id="TJZ51431.1"/>
    </source>
</evidence>
<reference evidence="2 3" key="1">
    <citation type="submission" date="2019-04" db="EMBL/GenBank/DDBJ databases">
        <title>Sphingobacterium olei sp. nov., isolated from oil-contaminated soil.</title>
        <authorList>
            <person name="Liu B."/>
        </authorList>
    </citation>
    <scope>NUCLEOTIDE SEQUENCE [LARGE SCALE GENOMIC DNA]</scope>
    <source>
        <strain evidence="2 3">HAL-9</strain>
    </source>
</reference>
<proteinExistence type="predicted"/>
<accession>A0A4U0NBU0</accession>
<evidence type="ECO:0000259" key="1">
    <source>
        <dbReference type="PROSITE" id="PS51383"/>
    </source>
</evidence>
<dbReference type="PROSITE" id="PS51383">
    <property type="entry name" value="YJEF_C_3"/>
    <property type="match status" value="1"/>
</dbReference>
<dbReference type="Pfam" id="PF01256">
    <property type="entry name" value="Carb_kinase"/>
    <property type="match status" value="1"/>
</dbReference>
<dbReference type="InterPro" id="IPR017953">
    <property type="entry name" value="Carbohydrate_kinase_pred_CS"/>
</dbReference>
<protein>
    <recommendedName>
        <fullName evidence="1">YjeF C-terminal domain-containing protein</fullName>
    </recommendedName>
</protein>
<dbReference type="Proteomes" id="UP000306808">
    <property type="component" value="Unassembled WGS sequence"/>
</dbReference>
<dbReference type="PROSITE" id="PS01050">
    <property type="entry name" value="YJEF_C_2"/>
    <property type="match status" value="1"/>
</dbReference>
<evidence type="ECO:0000313" key="3">
    <source>
        <dbReference type="Proteomes" id="UP000306808"/>
    </source>
</evidence>
<sequence length="70" mass="7205">MATAGSGDVLSGMLSSLLAQGLSPIDAARTGVFLHGLAADLAIRTIHPKSLIASNIIEYISSAWNIVAQK</sequence>
<dbReference type="Gene3D" id="3.40.1190.20">
    <property type="match status" value="1"/>
</dbReference>
<dbReference type="SUPFAM" id="SSF53613">
    <property type="entry name" value="Ribokinase-like"/>
    <property type="match status" value="1"/>
</dbReference>